<dbReference type="Pfam" id="PF00144">
    <property type="entry name" value="Beta-lactamase"/>
    <property type="match status" value="1"/>
</dbReference>
<dbReference type="PANTHER" id="PTHR45527">
    <property type="entry name" value="NONRIBOSOMAL PEPTIDE SYNTHETASE"/>
    <property type="match status" value="1"/>
</dbReference>
<dbReference type="InterPro" id="IPR000873">
    <property type="entry name" value="AMP-dep_synth/lig_dom"/>
</dbReference>
<feature type="region of interest" description="Disordered" evidence="4">
    <location>
        <begin position="3523"/>
        <end position="3550"/>
    </location>
</feature>
<evidence type="ECO:0000313" key="6">
    <source>
        <dbReference type="EMBL" id="MBB5113274.1"/>
    </source>
</evidence>
<dbReference type="Gene3D" id="2.30.38.10">
    <property type="entry name" value="Luciferase, Domain 3"/>
    <property type="match status" value="2"/>
</dbReference>
<evidence type="ECO:0000313" key="7">
    <source>
        <dbReference type="Proteomes" id="UP000618986"/>
    </source>
</evidence>
<comment type="caution">
    <text evidence="6">The sequence shown here is derived from an EMBL/GenBank/DDBJ whole genome shotgun (WGS) entry which is preliminary data.</text>
</comment>
<accession>A0ABR6MD17</accession>
<dbReference type="Pfam" id="PF00501">
    <property type="entry name" value="AMP-binding"/>
    <property type="match status" value="3"/>
</dbReference>
<reference evidence="6 7" key="1">
    <citation type="submission" date="2020-08" db="EMBL/GenBank/DDBJ databases">
        <title>Sequencing the genomes of 1000 actinobacteria strains.</title>
        <authorList>
            <person name="Klenk H.-P."/>
        </authorList>
    </citation>
    <scope>NUCLEOTIDE SEQUENCE [LARGE SCALE GENOMIC DNA]</scope>
    <source>
        <strain evidence="6 7">DSM 43036</strain>
    </source>
</reference>
<dbReference type="Pfam" id="PF00668">
    <property type="entry name" value="Condensation"/>
    <property type="match status" value="3"/>
</dbReference>
<dbReference type="CDD" id="cd19531">
    <property type="entry name" value="LCL_NRPS-like"/>
    <property type="match status" value="1"/>
</dbReference>
<feature type="domain" description="Carrier" evidence="5">
    <location>
        <begin position="2041"/>
        <end position="2115"/>
    </location>
</feature>
<gene>
    <name evidence="6" type="ORF">FHU28_003113</name>
</gene>
<feature type="region of interest" description="Disordered" evidence="4">
    <location>
        <begin position="3152"/>
        <end position="3178"/>
    </location>
</feature>
<dbReference type="Gene3D" id="3.40.50.12780">
    <property type="entry name" value="N-terminal domain of ligase-like"/>
    <property type="match status" value="1"/>
</dbReference>
<dbReference type="Gene3D" id="3.30.300.30">
    <property type="match status" value="3"/>
</dbReference>
<dbReference type="PROSITE" id="PS50075">
    <property type="entry name" value="CARRIER"/>
    <property type="match status" value="3"/>
</dbReference>
<dbReference type="Gene3D" id="3.30.559.10">
    <property type="entry name" value="Chloramphenicol acetyltransferase-like domain"/>
    <property type="match status" value="3"/>
</dbReference>
<keyword evidence="7" id="KW-1185">Reference proteome</keyword>
<dbReference type="InterPro" id="IPR001242">
    <property type="entry name" value="Condensation_dom"/>
</dbReference>
<dbReference type="Gene3D" id="1.10.1200.10">
    <property type="entry name" value="ACP-like"/>
    <property type="match status" value="3"/>
</dbReference>
<name>A0ABR6MD17_MICEC</name>
<sequence>MSSGPRSEIPRVSRDGPLPLSYGQQQMWFINRLDPGSTEYNVPLCLRLRGALDTPALQRAWAWTVARHEVLRTRYTVVDGAPTQVVDPPDDVGLALDDLRGPPPGERRERVDALLAGEVAVAFDLEVEWPVRARLLRLTDDEYVLSIVFHHICWDAWSLGVLGADLNAAYRALTEGGPMPPELPVQYADYAAWQRTEMSGPVLERHLRYWRAQLDGNRPVDLPADRPRPAVRSHTGAAAPFVVPAGLARRLDDIGQRLGTTPFVVMLTAFAVLVARYTGRSDVAIGTVVSDRNRPELENLIGYGINTLVMRAVWDGPISFENLIHRMRTTVLDAYDHQAVPFARLVDELAPDRDLARTPLFQVAYTSHTSPDRLVRLPGIRMEQYGDGEAVAKWDLELQTCQAEDGSVHSRLVYPTALFDDATMTRMARHLLRLLERVADDPAAPVTGHDLLDEAERALALGVAVDSGPSDGDGNRVDGVAVGPRCVSEVFEDQAAATPDAVAVRCGDAELSYAEVNVRANRVAHLLRARGVGAESLVAVLLDRGVDLVPVLLGVLKAGAGYLPLDPANPTSRLRHAIADSGAALVVTCVDLRETARLCHDGALIVLDAPREAETLAAQPADNPPSVVAPDGVMYVIYTSGSTGQPKGVCVTHANVDRLLRTAREHLAFGPADVWTLFHSYAFDVSVFEMWGALLSGGTLVVVPQGVTRSPDDLLDLLVDRRVTVLSQTPSAFRALVAAAETGDPRVDRLSLRVIVFAGEKLDVPSLRPWAARVGLNRTALINMYGITETTVHATYHRVTPADFDPGVGSPIGRPLADLTIRLLDDEGRPVPIGVPGEIYVGGPGLARGYLHRPGLTAAGFLPDPFGAPGSRRYRSGDLARRLPDGQLRFLRRADDQAKIRGYRVEPGEIRAVLLAHPAVRDAAVIVDEVSPGEHRLIAYVVPAVPDLAEGDLGAHCGSLLPPYMVPAAIVSLPAIPLTANGKLDRGRLPVPDRSALVGTVRYLAPRSSAEERMAEVWRAVLRVDRVGVLDSFFDLGGDSVRAVALVGQLRTAGFEVSVRDVFERRTVARLCELADARPAADGAIVAVEPFALITPADRRRLPADLVDAYPMGQTQLGMVADMLAHRRLSNYHNVASIRIRDGWPLSAEALRAAAQILVGRHEVLRTSFDLHSCSVPMQLVHADADLPVRIRDLRGLDVADVRRQMEQFHADERTCPFDLACPPMMRLTAHVTDDGWWLSITEFHAIVEGWSYHSLIRELFDCYEAIRAGRRPASEPVPAVRYADVVASELRALSSPEDRAYWRRVVESVEPFSLPSGWGGTGPSESYWVHVPFGDLEPGLRRLAAAAGASLKSVVVAAYGAVLGRLTYRNEFSAGLVTHTRPEAAGAERVYGMHLNTVPFVFERVRGTWRELVAAVFAQEVAMWPHRHFPMPQMQRLAGGRRIVNVLLNFVNFDDLEPDSPALDLASTMTPGTTEFDLAVTTVGRRISLKSHTRVLGRGRAERLAAMYRGVLEAMAADPDGDASGVFLSPEDGVVIGGLNRRVGELVGLSVGEAFGAQVAARPDAVAVVAGAAVVSYAELDRYADRVACRLRSLGVGPESVVGVHLERGVGLVAGLLGVWKAGGAYLPIDKSTPSERVGYLVADAGVGVVVDEAFLEGLPSGGGEQGRWGWSAPDPDQLAYVVYTSGSTGRPKGVAVTHRSLANHLHWAVAELAGRGQGGAPLFSSVAFDLVVPSLWAPLMCGQRTWLWPATADVSELGESLAAAGPFSFVKLTPGHLELLVRQIGVDRTAGLAPLLLVAGEAFAGPLAALFRGRPVQLVNEYGPTEATVGTSVHPVVGPVGAGMVPIGRPLPNVTTYVVDAAMQPVPVGVVGELYVGGVAVARGYLNRPGLTAGRFVPDPFGPPGSRLYRTGDLVSLSDDGALEFVGRTDDQVKIRGYRIEPAEVESVLAEAPQVAEARVVVREDSPGDRRLVAYVVAAGADPIRPEELRDACLRRLPDYLVPTAIVPLAEIPLIGNGKLDRAALPAPGFDARTSTYVAPRSPLEERMADVWCTALGLDRVGMRDNFFELGGDSLRAVAIVGPLRAAGVDVTVRDVFDCRTVARLCELAEARPSAEAMSPTAPFALIDPVDRAALPGDLVDAYPMAQTQVGMVGEMLADETLNRYHSVTTFRIRDEEPFSPDALRAAARVAVGRHEALRTSFDLHSCSMPMQLVHADAEVPVTVRDLRGSDADALRESLRAYQAEERARLFDVTRAPMLRLGAHLKPGGGWWLTVVRCHGITEGWSLYHLLAELLGSYRTIRDGREPALPALPAVRYADFVARELRALESAEDRGYWARIIEQHPRFGLPDGWGETDGPRERYRLRVPFQDLERELRGVARAANASLKSVLFAAHLKVLSSLVREPSFFTGLVCDARPEAAGAERVHGMYLNTVPFVFERVRGTWRELVAAVFAQEVAMWPHRHFPMPQMQRLAGGGRLVDVSFNYLDFDRLDTEPVDLAATLADGNTEFDLAVTTLRGQLGLSSHTRVLGRGRAERLAAMYRGVLEAMAADPDGDASGVFLSPEDGVVIGGLNRRVGELVGLSVGEAFGAQVAARPDAVAVVAGAAVVSYAELDRYADRVACRLRSLGVGPESVVGVHLERGVGLVAGLLGVWKAGGAYLPIDKSTPSERVGYLVADAGVGVVVDEAFLEGLPSGGGEQGRWGWSAPDPDQLAYVVYTSGSTGRPKGVAVTHRSLANRVDWSVRRHRMSAQDRTLQKTSIGFDAAGWEVFAPLASGGTVVAAPAGVERDPAALVRAVAEHGVTVLQVVPSVLRLLVQTPGWRDCGALRVLTVAGEQLESELCQRFLDLRQAEVWNTYGPTECTIDVTAYHYAPDRLAGPVPIGRPLPNVTTYVVDAAMQPVPVGVVGELYVGGVAVARGYLNRPGLTAGRFVPDPFGPPGSRLYRTGDLVSLSDDGALTFRGRVDDQLKINGVRIEPGEVAAAVRQLPSIAAAAVVPWRTGDGEVRLAAYVVAEDAGQLDQRALRRGLARTLPDAMLPAVFVPLDRLPLTAHGKLDRRALPEPELTSPHAHVPPSTPTERALAQVWSAVLGRERVGVHDTLLDAGANSLMIIRVIAAARRRRIPLTLRMFYENDTLADLAAAVDALPADAQPAEEPPTEGRSITTDGRSTGPAEAAGGALIDPRALIEVMARHHVPGVSVALLRGGEVVHAQGYGVTAAARPEAVTTRTPFQVASISKHVTMLGVLRLVADGVLNLDADISGYLTSWRVPGDAVITLRELVSHQSGLSHVPATNHLPGETMPTVVEILNGCPPARNEPVHAQHRAGDVFKKTNINYSVLEQLLVDVTGEPFDALIQRLVLDPLEMTDSTFDQDHPQRSTIPVAIGHDAYGDPIAGRWRVRNEVAAGGLWTSVRDLTKVALAVRRSYQGQPGALLTRPLAQQMVTVWHPGSFYGLGTVVDPSDGDVEYGHGGRTVGFRCMTVTRVVSGDGLIVLANGENGKRAHLALVEALRRADASAAASPFGRSWAETPDEPVEAPGRPAHAGGLR</sequence>
<dbReference type="SUPFAM" id="SSF56801">
    <property type="entry name" value="Acetyl-CoA synthetase-like"/>
    <property type="match status" value="3"/>
</dbReference>
<dbReference type="Proteomes" id="UP000618986">
    <property type="component" value="Unassembled WGS sequence"/>
</dbReference>
<dbReference type="InterPro" id="IPR023213">
    <property type="entry name" value="CAT-like_dom_sf"/>
</dbReference>
<feature type="region of interest" description="Disordered" evidence="4">
    <location>
        <begin position="3062"/>
        <end position="3081"/>
    </location>
</feature>
<keyword evidence="2" id="KW-0596">Phosphopantetheine</keyword>
<dbReference type="Gene3D" id="3.40.50.980">
    <property type="match status" value="4"/>
</dbReference>
<dbReference type="SUPFAM" id="SSF52777">
    <property type="entry name" value="CoA-dependent acyltransferases"/>
    <property type="match status" value="6"/>
</dbReference>
<dbReference type="InterPro" id="IPR010071">
    <property type="entry name" value="AA_adenyl_dom"/>
</dbReference>
<dbReference type="SMART" id="SM00823">
    <property type="entry name" value="PKS_PP"/>
    <property type="match status" value="3"/>
</dbReference>
<dbReference type="InterPro" id="IPR036736">
    <property type="entry name" value="ACP-like_sf"/>
</dbReference>
<dbReference type="InterPro" id="IPR001466">
    <property type="entry name" value="Beta-lactam-related"/>
</dbReference>
<dbReference type="EMBL" id="JACHJC010000001">
    <property type="protein sequence ID" value="MBB5113274.1"/>
    <property type="molecule type" value="Genomic_DNA"/>
</dbReference>
<dbReference type="PROSITE" id="PS00012">
    <property type="entry name" value="PHOSPHOPANTETHEINE"/>
    <property type="match status" value="3"/>
</dbReference>
<evidence type="ECO:0000256" key="4">
    <source>
        <dbReference type="SAM" id="MobiDB-lite"/>
    </source>
</evidence>
<dbReference type="NCBIfam" id="TIGR01733">
    <property type="entry name" value="AA-adenyl-dom"/>
    <property type="match status" value="3"/>
</dbReference>
<proteinExistence type="predicted"/>
<dbReference type="RefSeq" id="WP_184684879.1">
    <property type="nucleotide sequence ID" value="NZ_JACHJC010000001.1"/>
</dbReference>
<dbReference type="Pfam" id="PF00550">
    <property type="entry name" value="PP-binding"/>
    <property type="match status" value="3"/>
</dbReference>
<dbReference type="PANTHER" id="PTHR45527:SF1">
    <property type="entry name" value="FATTY ACID SYNTHASE"/>
    <property type="match status" value="1"/>
</dbReference>
<dbReference type="SUPFAM" id="SSF56601">
    <property type="entry name" value="beta-lactamase/transpeptidase-like"/>
    <property type="match status" value="1"/>
</dbReference>
<dbReference type="CDD" id="cd17643">
    <property type="entry name" value="A_NRPS_Cytc1-like"/>
    <property type="match status" value="1"/>
</dbReference>
<dbReference type="InterPro" id="IPR006162">
    <property type="entry name" value="Ppantetheine_attach_site"/>
</dbReference>
<feature type="domain" description="Carrier" evidence="5">
    <location>
        <begin position="3076"/>
        <end position="3150"/>
    </location>
</feature>
<dbReference type="InterPro" id="IPR025110">
    <property type="entry name" value="AMP-bd_C"/>
</dbReference>
<dbReference type="InterPro" id="IPR020845">
    <property type="entry name" value="AMP-binding_CS"/>
</dbReference>
<evidence type="ECO:0000256" key="3">
    <source>
        <dbReference type="ARBA" id="ARBA00022553"/>
    </source>
</evidence>
<protein>
    <submittedName>
        <fullName evidence="6">Amino acid adenylation domain-containing protein</fullName>
    </submittedName>
</protein>
<evidence type="ECO:0000256" key="1">
    <source>
        <dbReference type="ARBA" id="ARBA00001957"/>
    </source>
</evidence>
<dbReference type="InterPro" id="IPR020806">
    <property type="entry name" value="PKS_PP-bd"/>
</dbReference>
<dbReference type="NCBIfam" id="NF003417">
    <property type="entry name" value="PRK04813.1"/>
    <property type="match status" value="5"/>
</dbReference>
<dbReference type="PROSITE" id="PS00455">
    <property type="entry name" value="AMP_BINDING"/>
    <property type="match status" value="3"/>
</dbReference>
<dbReference type="CDD" id="cd05930">
    <property type="entry name" value="A_NRPS"/>
    <property type="match status" value="2"/>
</dbReference>
<dbReference type="InterPro" id="IPR042099">
    <property type="entry name" value="ANL_N_sf"/>
</dbReference>
<comment type="cofactor">
    <cofactor evidence="1">
        <name>pantetheine 4'-phosphate</name>
        <dbReference type="ChEBI" id="CHEBI:47942"/>
    </cofactor>
</comment>
<organism evidence="6 7">
    <name type="scientific">Micromonospora echinospora</name>
    <name type="common">Micromonospora purpurea</name>
    <dbReference type="NCBI Taxonomy" id="1877"/>
    <lineage>
        <taxon>Bacteria</taxon>
        <taxon>Bacillati</taxon>
        <taxon>Actinomycetota</taxon>
        <taxon>Actinomycetes</taxon>
        <taxon>Micromonosporales</taxon>
        <taxon>Micromonosporaceae</taxon>
        <taxon>Micromonospora</taxon>
    </lineage>
</organism>
<dbReference type="Gene3D" id="3.30.559.30">
    <property type="entry name" value="Nonribosomal peptide synthetase, condensation domain"/>
    <property type="match status" value="3"/>
</dbReference>
<dbReference type="InterPro" id="IPR045851">
    <property type="entry name" value="AMP-bd_C_sf"/>
</dbReference>
<feature type="domain" description="Carrier" evidence="5">
    <location>
        <begin position="1005"/>
        <end position="1079"/>
    </location>
</feature>
<dbReference type="InterPro" id="IPR012338">
    <property type="entry name" value="Beta-lactam/transpept-like"/>
</dbReference>
<dbReference type="SUPFAM" id="SSF47336">
    <property type="entry name" value="ACP-like"/>
    <property type="match status" value="3"/>
</dbReference>
<keyword evidence="3" id="KW-0597">Phosphoprotein</keyword>
<dbReference type="Pfam" id="PF13193">
    <property type="entry name" value="AMP-binding_C"/>
    <property type="match status" value="3"/>
</dbReference>
<evidence type="ECO:0000256" key="2">
    <source>
        <dbReference type="ARBA" id="ARBA00022450"/>
    </source>
</evidence>
<dbReference type="Gene3D" id="3.40.710.10">
    <property type="entry name" value="DD-peptidase/beta-lactamase superfamily"/>
    <property type="match status" value="1"/>
</dbReference>
<dbReference type="InterPro" id="IPR009081">
    <property type="entry name" value="PP-bd_ACP"/>
</dbReference>
<evidence type="ECO:0000259" key="5">
    <source>
        <dbReference type="PROSITE" id="PS50075"/>
    </source>
</evidence>
<dbReference type="GeneID" id="300293681"/>